<protein>
    <recommendedName>
        <fullName evidence="3">Chloride channel CLIC-like protein 1</fullName>
    </recommendedName>
</protein>
<comment type="similarity">
    <text evidence="2">Belongs to the chloride channel MCLC family.</text>
</comment>
<evidence type="ECO:0000256" key="7">
    <source>
        <dbReference type="SAM" id="MobiDB-lite"/>
    </source>
</evidence>
<evidence type="ECO:0000256" key="5">
    <source>
        <dbReference type="ARBA" id="ARBA00022989"/>
    </source>
</evidence>
<evidence type="ECO:0000256" key="1">
    <source>
        <dbReference type="ARBA" id="ARBA00004141"/>
    </source>
</evidence>
<feature type="compositionally biased region" description="Basic and acidic residues" evidence="7">
    <location>
        <begin position="418"/>
        <end position="432"/>
    </location>
</feature>
<sequence length="634" mass="70120">MKQLLIVLFMSLVDNINTLQYEDSNDLVDPFDMLNYDRATKTMTKSSHLDSYGHGQNQNNLNTCQTSLLNCESNLKALRNKSDETNETRQPSCPLNNQKTYTKHDVDIKVFMKRFINMLIDAAGMKYVVLEQFTWKDFNIPIAISAEQLTILSDFSKNSDSVSLRALDEVLTNILKPKDSGFAAKYIHWFENMLYSLSWNEVAEIRQYVFQKKHTEVPIQCRPPSELGFWDWLTSGYEQNTDICQKYYENIMLDPGIHVSPHLVLAEMMSTFVLHPASALGNAVGTFSKGVLGSLPWGLNYLVLLISYLAIIVLIIVVLALISGCHINFCGLQVSNHRTPMLRGLQETLRQDSPLAIQPATPGSSPVINISINLPGGGILSNSVEKISSVISSSDSDTYIRNPSLESAEAALPTTVTSDRDDDKSSVKERKSLATCNTKSTVEAEDNVFESELEILSLDNHSQKRKERDACFKSWGVSSDDIEELKTLDETVKEQSGGQESGSDLAIGENDNTNTSVATALCVALALKAEAAELQLGREKSQANFLLAMASRYPELPNSTQQMVLHRLNTVYIAPTKGWHTAITAFGDDAGAAIYPPCFIPLAVSAPIYNPPPPRGGGGRSGNTFRKRAKRGRT</sequence>
<dbReference type="GO" id="GO:0016020">
    <property type="term" value="C:membrane"/>
    <property type="evidence" value="ECO:0007669"/>
    <property type="project" value="UniProtKB-SubCell"/>
</dbReference>
<keyword evidence="6 8" id="KW-0472">Membrane</keyword>
<accession>A0A7R9D8G8</accession>
<feature type="region of interest" description="Disordered" evidence="7">
    <location>
        <begin position="410"/>
        <end position="432"/>
    </location>
</feature>
<reference evidence="10" key="1">
    <citation type="submission" date="2020-11" db="EMBL/GenBank/DDBJ databases">
        <authorList>
            <person name="Tran Van P."/>
        </authorList>
    </citation>
    <scope>NUCLEOTIDE SEQUENCE</scope>
</reference>
<dbReference type="Pfam" id="PF05934">
    <property type="entry name" value="MCLC"/>
    <property type="match status" value="2"/>
</dbReference>
<dbReference type="AlphaFoldDB" id="A0A7R9D8G8"/>
<feature type="transmembrane region" description="Helical" evidence="8">
    <location>
        <begin position="301"/>
        <end position="322"/>
    </location>
</feature>
<evidence type="ECO:0000256" key="2">
    <source>
        <dbReference type="ARBA" id="ARBA00005944"/>
    </source>
</evidence>
<dbReference type="PANTHER" id="PTHR34093:SF1">
    <property type="entry name" value="CHLORIDE CHANNEL CLIC-LIKE PROTEIN 1"/>
    <property type="match status" value="1"/>
</dbReference>
<evidence type="ECO:0000256" key="3">
    <source>
        <dbReference type="ARBA" id="ARBA00015571"/>
    </source>
</evidence>
<evidence type="ECO:0000256" key="6">
    <source>
        <dbReference type="ARBA" id="ARBA00023136"/>
    </source>
</evidence>
<organism evidence="10">
    <name type="scientific">Timema poppense</name>
    <name type="common">Walking stick</name>
    <dbReference type="NCBI Taxonomy" id="170557"/>
    <lineage>
        <taxon>Eukaryota</taxon>
        <taxon>Metazoa</taxon>
        <taxon>Ecdysozoa</taxon>
        <taxon>Arthropoda</taxon>
        <taxon>Hexapoda</taxon>
        <taxon>Insecta</taxon>
        <taxon>Pterygota</taxon>
        <taxon>Neoptera</taxon>
        <taxon>Polyneoptera</taxon>
        <taxon>Phasmatodea</taxon>
        <taxon>Timematodea</taxon>
        <taxon>Timematoidea</taxon>
        <taxon>Timematidae</taxon>
        <taxon>Timema</taxon>
    </lineage>
</organism>
<dbReference type="GO" id="GO:0005254">
    <property type="term" value="F:chloride channel activity"/>
    <property type="evidence" value="ECO:0007669"/>
    <property type="project" value="TreeGrafter"/>
</dbReference>
<feature type="signal peptide" evidence="9">
    <location>
        <begin position="1"/>
        <end position="18"/>
    </location>
</feature>
<dbReference type="GO" id="GO:0005783">
    <property type="term" value="C:endoplasmic reticulum"/>
    <property type="evidence" value="ECO:0007669"/>
    <property type="project" value="TreeGrafter"/>
</dbReference>
<feature type="region of interest" description="Disordered" evidence="7">
    <location>
        <begin position="611"/>
        <end position="634"/>
    </location>
</feature>
<feature type="chain" id="PRO_5030532214" description="Chloride channel CLIC-like protein 1" evidence="9">
    <location>
        <begin position="19"/>
        <end position="634"/>
    </location>
</feature>
<keyword evidence="5 8" id="KW-1133">Transmembrane helix</keyword>
<evidence type="ECO:0000256" key="8">
    <source>
        <dbReference type="SAM" id="Phobius"/>
    </source>
</evidence>
<name>A0A7R9D8G8_TIMPO</name>
<feature type="compositionally biased region" description="Basic residues" evidence="7">
    <location>
        <begin position="625"/>
        <end position="634"/>
    </location>
</feature>
<proteinExistence type="inferred from homology"/>
<dbReference type="InterPro" id="IPR009231">
    <property type="entry name" value="Chloride_chnl_CLIC-like"/>
</dbReference>
<keyword evidence="4 8" id="KW-0812">Transmembrane</keyword>
<keyword evidence="9" id="KW-0732">Signal</keyword>
<dbReference type="PANTHER" id="PTHR34093">
    <property type="entry name" value="CHLORIDE CHANNEL CLIC-LIKE PROTEIN 1"/>
    <property type="match status" value="1"/>
</dbReference>
<evidence type="ECO:0000313" key="10">
    <source>
        <dbReference type="EMBL" id="CAD7409895.1"/>
    </source>
</evidence>
<evidence type="ECO:0000256" key="9">
    <source>
        <dbReference type="SAM" id="SignalP"/>
    </source>
</evidence>
<dbReference type="EMBL" id="OD004406">
    <property type="protein sequence ID" value="CAD7409895.1"/>
    <property type="molecule type" value="Genomic_DNA"/>
</dbReference>
<comment type="subcellular location">
    <subcellularLocation>
        <location evidence="1">Membrane</location>
        <topology evidence="1">Multi-pass membrane protein</topology>
    </subcellularLocation>
</comment>
<gene>
    <name evidence="10" type="ORF">TPSB3V08_LOCUS7082</name>
</gene>
<evidence type="ECO:0000256" key="4">
    <source>
        <dbReference type="ARBA" id="ARBA00022692"/>
    </source>
</evidence>